<gene>
    <name evidence="1" type="primary">WBGene00282970</name>
</gene>
<reference evidence="2" key="1">
    <citation type="journal article" date="2008" name="Nat. Genet.">
        <title>The Pristionchus pacificus genome provides a unique perspective on nematode lifestyle and parasitism.</title>
        <authorList>
            <person name="Dieterich C."/>
            <person name="Clifton S.W."/>
            <person name="Schuster L.N."/>
            <person name="Chinwalla A."/>
            <person name="Delehaunty K."/>
            <person name="Dinkelacker I."/>
            <person name="Fulton L."/>
            <person name="Fulton R."/>
            <person name="Godfrey J."/>
            <person name="Minx P."/>
            <person name="Mitreva M."/>
            <person name="Roeseler W."/>
            <person name="Tian H."/>
            <person name="Witte H."/>
            <person name="Yang S.P."/>
            <person name="Wilson R.K."/>
            <person name="Sommer R.J."/>
        </authorList>
    </citation>
    <scope>NUCLEOTIDE SEQUENCE [LARGE SCALE GENOMIC DNA]</scope>
    <source>
        <strain evidence="2">PS312</strain>
    </source>
</reference>
<dbReference type="AlphaFoldDB" id="A0A2A6B9X6"/>
<evidence type="ECO:0000313" key="1">
    <source>
        <dbReference type="EnsemblMetazoa" id="PPA44601.1"/>
    </source>
</evidence>
<dbReference type="SUPFAM" id="SSF51735">
    <property type="entry name" value="NAD(P)-binding Rossmann-fold domains"/>
    <property type="match status" value="1"/>
</dbReference>
<sequence>MASVNHTQSTAIDLAKIDSKDGFNAAMAYNKSKLANIMHARELARTLKSLGKTTVTVNSLHPGLMATEILRDLSVFYKIFMFVFAIFFKSWKDGAQTSLYLALSTEVNGVSGQYFSDCARKAESPLACDDLSCKQLYDYSLNAVGLA</sequence>
<accession>A0A8R1UZN2</accession>
<dbReference type="OrthoDB" id="191139at2759"/>
<proteinExistence type="predicted"/>
<accession>A0A2A6B9X6</accession>
<protein>
    <submittedName>
        <fullName evidence="1">Uncharacterized protein</fullName>
    </submittedName>
</protein>
<keyword evidence="2" id="KW-1185">Reference proteome</keyword>
<dbReference type="Gene3D" id="3.40.50.720">
    <property type="entry name" value="NAD(P)-binding Rossmann-like Domain"/>
    <property type="match status" value="1"/>
</dbReference>
<organism evidence="1 2">
    <name type="scientific">Pristionchus pacificus</name>
    <name type="common">Parasitic nematode worm</name>
    <dbReference type="NCBI Taxonomy" id="54126"/>
    <lineage>
        <taxon>Eukaryota</taxon>
        <taxon>Metazoa</taxon>
        <taxon>Ecdysozoa</taxon>
        <taxon>Nematoda</taxon>
        <taxon>Chromadorea</taxon>
        <taxon>Rhabditida</taxon>
        <taxon>Rhabditina</taxon>
        <taxon>Diplogasteromorpha</taxon>
        <taxon>Diplogasteroidea</taxon>
        <taxon>Neodiplogasteridae</taxon>
        <taxon>Pristionchus</taxon>
    </lineage>
</organism>
<evidence type="ECO:0000313" key="2">
    <source>
        <dbReference type="Proteomes" id="UP000005239"/>
    </source>
</evidence>
<reference evidence="1" key="2">
    <citation type="submission" date="2022-06" db="UniProtKB">
        <authorList>
            <consortium name="EnsemblMetazoa"/>
        </authorList>
    </citation>
    <scope>IDENTIFICATION</scope>
    <source>
        <strain evidence="1">PS312</strain>
    </source>
</reference>
<dbReference type="PANTHER" id="PTHR43157:SF31">
    <property type="entry name" value="PHOSPHATIDYLINOSITOL-GLYCAN BIOSYNTHESIS CLASS F PROTEIN"/>
    <property type="match status" value="1"/>
</dbReference>
<dbReference type="PANTHER" id="PTHR43157">
    <property type="entry name" value="PHOSPHATIDYLINOSITOL-GLYCAN BIOSYNTHESIS CLASS F PROTEIN-RELATED"/>
    <property type="match status" value="1"/>
</dbReference>
<dbReference type="EnsemblMetazoa" id="PPA44601.1">
    <property type="protein sequence ID" value="PPA44601.1"/>
    <property type="gene ID" value="WBGene00282970"/>
</dbReference>
<name>A0A2A6B9X6_PRIPA</name>
<dbReference type="InterPro" id="IPR036291">
    <property type="entry name" value="NAD(P)-bd_dom_sf"/>
</dbReference>
<dbReference type="Proteomes" id="UP000005239">
    <property type="component" value="Unassembled WGS sequence"/>
</dbReference>